<dbReference type="Pfam" id="PF08229">
    <property type="entry name" value="SHR3_chaperone"/>
    <property type="match status" value="1"/>
</dbReference>
<evidence type="ECO:0008006" key="6">
    <source>
        <dbReference type="Google" id="ProtNLM"/>
    </source>
</evidence>
<organism evidence="3 5">
    <name type="scientific">Puccinia coronata f. sp. avenae</name>
    <dbReference type="NCBI Taxonomy" id="200324"/>
    <lineage>
        <taxon>Eukaryota</taxon>
        <taxon>Fungi</taxon>
        <taxon>Dikarya</taxon>
        <taxon>Basidiomycota</taxon>
        <taxon>Pucciniomycotina</taxon>
        <taxon>Pucciniomycetes</taxon>
        <taxon>Pucciniales</taxon>
        <taxon>Pucciniaceae</taxon>
        <taxon>Puccinia</taxon>
    </lineage>
</organism>
<dbReference type="PANTHER" id="PTHR28228">
    <property type="entry name" value="SECRETORY COMPONENT PROTEIN SHR3"/>
    <property type="match status" value="1"/>
</dbReference>
<accession>A0A2N5S2V7</accession>
<evidence type="ECO:0000313" key="4">
    <source>
        <dbReference type="EMBL" id="PLW29200.1"/>
    </source>
</evidence>
<keyword evidence="2" id="KW-0812">Transmembrane</keyword>
<evidence type="ECO:0000256" key="2">
    <source>
        <dbReference type="SAM" id="Phobius"/>
    </source>
</evidence>
<feature type="compositionally biased region" description="Low complexity" evidence="1">
    <location>
        <begin position="1"/>
        <end position="15"/>
    </location>
</feature>
<dbReference type="Proteomes" id="UP000235392">
    <property type="component" value="Unassembled WGS sequence"/>
</dbReference>
<feature type="transmembrane region" description="Helical" evidence="2">
    <location>
        <begin position="84"/>
        <end position="104"/>
    </location>
</feature>
<feature type="transmembrane region" description="Helical" evidence="2">
    <location>
        <begin position="116"/>
        <end position="135"/>
    </location>
</feature>
<dbReference type="SMART" id="SM00786">
    <property type="entry name" value="SHR3_chaperone"/>
    <property type="match status" value="1"/>
</dbReference>
<sequence length="275" mass="29992">MSTSAAPADPPTTTSKKSHPSSHPEGLPTLTVFDGVANALLLSSIGVLLGILFVVFTTDYALLYTNAPTTADAYLVAEQAYLKLWTTPLAVKAIFHLLLLLPILTLSIKLSRYTEAAIYFDGVSLGLILLVLGLYTGSTIPNLRKLAFTPSTQELVQLVKNSPHLIIPDHFAPISPASIIQRLIVFLSHPARILLKPQKALEQEQEFAKSMELNPIDTTSRHELLSVTAAGHSIAIFLLVGIILLQIGKVYAEIEDARLKAQFESQHVPKEKKDQ</sequence>
<comment type="caution">
    <text evidence="3">The sequence shown here is derived from an EMBL/GenBank/DDBJ whole genome shotgun (WGS) entry which is preliminary data.</text>
</comment>
<gene>
    <name evidence="4" type="ORF">PCASD_14616</name>
    <name evidence="3" type="ORF">PCASD_23461</name>
</gene>
<dbReference type="GO" id="GO:0051082">
    <property type="term" value="F:unfolded protein binding"/>
    <property type="evidence" value="ECO:0007669"/>
    <property type="project" value="TreeGrafter"/>
</dbReference>
<evidence type="ECO:0000313" key="3">
    <source>
        <dbReference type="EMBL" id="PLW07554.1"/>
    </source>
</evidence>
<reference evidence="3 5" key="1">
    <citation type="submission" date="2017-11" db="EMBL/GenBank/DDBJ databases">
        <title>De novo assembly and phasing of dikaryotic genomes from two isolates of Puccinia coronata f. sp. avenae, the causal agent of oat crown rust.</title>
        <authorList>
            <person name="Miller M.E."/>
            <person name="Zhang Y."/>
            <person name="Omidvar V."/>
            <person name="Sperschneider J."/>
            <person name="Schwessinger B."/>
            <person name="Raley C."/>
            <person name="Palmer J.M."/>
            <person name="Garnica D."/>
            <person name="Upadhyaya N."/>
            <person name="Rathjen J."/>
            <person name="Taylor J.M."/>
            <person name="Park R.F."/>
            <person name="Dodds P.N."/>
            <person name="Hirsch C.D."/>
            <person name="Kianian S.F."/>
            <person name="Figueroa M."/>
        </authorList>
    </citation>
    <scope>NUCLEOTIDE SEQUENCE [LARGE SCALE GENOMIC DNA]</scope>
    <source>
        <strain evidence="3">12SD80</strain>
    </source>
</reference>
<dbReference type="InterPro" id="IPR013248">
    <property type="entry name" value="Psh3/Shr3"/>
</dbReference>
<dbReference type="EMBL" id="PGCI01000339">
    <property type="protein sequence ID" value="PLW29200.1"/>
    <property type="molecule type" value="Genomic_DNA"/>
</dbReference>
<dbReference type="GO" id="GO:0006888">
    <property type="term" value="P:endoplasmic reticulum to Golgi vesicle-mediated transport"/>
    <property type="evidence" value="ECO:0007669"/>
    <property type="project" value="TreeGrafter"/>
</dbReference>
<proteinExistence type="predicted"/>
<keyword evidence="2" id="KW-0472">Membrane</keyword>
<keyword evidence="2" id="KW-1133">Transmembrane helix</keyword>
<dbReference type="GO" id="GO:0005789">
    <property type="term" value="C:endoplasmic reticulum membrane"/>
    <property type="evidence" value="ECO:0007669"/>
    <property type="project" value="TreeGrafter"/>
</dbReference>
<dbReference type="PANTHER" id="PTHR28228:SF1">
    <property type="entry name" value="SECRETORY COMPONENT PROTEIN SHR3"/>
    <property type="match status" value="1"/>
</dbReference>
<dbReference type="AlphaFoldDB" id="A0A2N5S2V7"/>
<feature type="transmembrane region" description="Helical" evidence="2">
    <location>
        <begin position="224"/>
        <end position="245"/>
    </location>
</feature>
<evidence type="ECO:0000313" key="5">
    <source>
        <dbReference type="Proteomes" id="UP000235392"/>
    </source>
</evidence>
<dbReference type="EMBL" id="PGCI01001122">
    <property type="protein sequence ID" value="PLW07554.1"/>
    <property type="molecule type" value="Genomic_DNA"/>
</dbReference>
<protein>
    <recommendedName>
        <fullName evidence="6">ER membrane protein SH3</fullName>
    </recommendedName>
</protein>
<name>A0A2N5S2V7_9BASI</name>
<feature type="region of interest" description="Disordered" evidence="1">
    <location>
        <begin position="1"/>
        <end position="23"/>
    </location>
</feature>
<evidence type="ECO:0000256" key="1">
    <source>
        <dbReference type="SAM" id="MobiDB-lite"/>
    </source>
</evidence>
<feature type="transmembrane region" description="Helical" evidence="2">
    <location>
        <begin position="39"/>
        <end position="64"/>
    </location>
</feature>